<feature type="transmembrane region" description="Helical" evidence="4">
    <location>
        <begin position="134"/>
        <end position="162"/>
    </location>
</feature>
<dbReference type="Gene3D" id="3.30.565.10">
    <property type="entry name" value="Histidine kinase-like ATPase, C-terminal domain"/>
    <property type="match status" value="1"/>
</dbReference>
<evidence type="ECO:0000256" key="3">
    <source>
        <dbReference type="ARBA" id="ARBA00023012"/>
    </source>
</evidence>
<evidence type="ECO:0000313" key="6">
    <source>
        <dbReference type="Proteomes" id="UP001368654"/>
    </source>
</evidence>
<dbReference type="PANTHER" id="PTHR24421">
    <property type="entry name" value="NITRATE/NITRITE SENSOR PROTEIN NARX-RELATED"/>
    <property type="match status" value="1"/>
</dbReference>
<dbReference type="InterPro" id="IPR050482">
    <property type="entry name" value="Sensor_HK_TwoCompSys"/>
</dbReference>
<keyword evidence="6" id="KW-1185">Reference proteome</keyword>
<feature type="transmembrane region" description="Helical" evidence="4">
    <location>
        <begin position="174"/>
        <end position="198"/>
    </location>
</feature>
<keyword evidence="3" id="KW-0902">Two-component regulatory system</keyword>
<dbReference type="RefSeq" id="WP_337338669.1">
    <property type="nucleotide sequence ID" value="NZ_JBBDGL010000003.1"/>
</dbReference>
<keyword evidence="4" id="KW-1133">Transmembrane helix</keyword>
<gene>
    <name evidence="5" type="ORF">WDU96_11580</name>
</gene>
<evidence type="ECO:0000313" key="5">
    <source>
        <dbReference type="EMBL" id="MEJ1156238.1"/>
    </source>
</evidence>
<accession>A0ABU8LVE9</accession>
<dbReference type="Proteomes" id="UP001368654">
    <property type="component" value="Unassembled WGS sequence"/>
</dbReference>
<feature type="transmembrane region" description="Helical" evidence="4">
    <location>
        <begin position="71"/>
        <end position="90"/>
    </location>
</feature>
<protein>
    <submittedName>
        <fullName evidence="5">ATP-binding protein</fullName>
    </submittedName>
</protein>
<reference evidence="5 6" key="1">
    <citation type="submission" date="2024-02" db="EMBL/GenBank/DDBJ databases">
        <authorList>
            <person name="Saticioglu I.B."/>
        </authorList>
    </citation>
    <scope>NUCLEOTIDE SEQUENCE [LARGE SCALE GENOMIC DNA]</scope>
    <source>
        <strain evidence="5 6">Mu-86</strain>
    </source>
</reference>
<dbReference type="SUPFAM" id="SSF55874">
    <property type="entry name" value="ATPase domain of HSP90 chaperone/DNA topoisomerase II/histidine kinase"/>
    <property type="match status" value="1"/>
</dbReference>
<evidence type="ECO:0000256" key="2">
    <source>
        <dbReference type="ARBA" id="ARBA00022777"/>
    </source>
</evidence>
<dbReference type="EMBL" id="JBBDGL010000003">
    <property type="protein sequence ID" value="MEJ1156238.1"/>
    <property type="molecule type" value="Genomic_DNA"/>
</dbReference>
<keyword evidence="5" id="KW-0067">ATP-binding</keyword>
<dbReference type="PANTHER" id="PTHR24421:SF61">
    <property type="entry name" value="OXYGEN SENSOR HISTIDINE KINASE NREB"/>
    <property type="match status" value="1"/>
</dbReference>
<sequence>MAADTSSSMLDGAWEQIPSTREATQGIGSFTRTRVERIITFAAGLGSLVLGLQSFLFAIDSTDQLPQWHLPLMLLAFVPLAVLILTCLIGRGMRAGGALFAVAYVVLLALWPVATDGIVPPPTVQPWIWFLVNVATLAAVIAFPLPLQIVWTILVPLMFGVVRVIEGEFSRENFFATSLDVSFALILGGVLLALGWLFRSMAANVDETRARAVSSYADAAATEAVEQERAELAALMHDSVLAALIAAERAHTPREQTLSAGMARDALTRLANTEQDPREGSDAPGDAATIAHDLEAAVSDLGANVPVTLIAAENPEPVPGRICRALTLAATQGIANALQHADGVGLAVSVQDRKGEMQISVHDNGGGFDLDNVANDRLGIKASIIARVAAVGGRADIHSTEEGTSVLITWRRGVA</sequence>
<dbReference type="GO" id="GO:0005524">
    <property type="term" value="F:ATP binding"/>
    <property type="evidence" value="ECO:0007669"/>
    <property type="project" value="UniProtKB-KW"/>
</dbReference>
<keyword evidence="4" id="KW-0472">Membrane</keyword>
<proteinExistence type="predicted"/>
<name>A0ABU8LVE9_9MICO</name>
<organism evidence="5 6">
    <name type="scientific">Microbacterium marmarense</name>
    <dbReference type="NCBI Taxonomy" id="3122051"/>
    <lineage>
        <taxon>Bacteria</taxon>
        <taxon>Bacillati</taxon>
        <taxon>Actinomycetota</taxon>
        <taxon>Actinomycetes</taxon>
        <taxon>Micrococcales</taxon>
        <taxon>Microbacteriaceae</taxon>
        <taxon>Microbacterium</taxon>
    </lineage>
</organism>
<keyword evidence="5" id="KW-0547">Nucleotide-binding</keyword>
<feature type="transmembrane region" description="Helical" evidence="4">
    <location>
        <begin position="97"/>
        <end position="114"/>
    </location>
</feature>
<keyword evidence="2" id="KW-0418">Kinase</keyword>
<feature type="transmembrane region" description="Helical" evidence="4">
    <location>
        <begin position="38"/>
        <end position="59"/>
    </location>
</feature>
<evidence type="ECO:0000256" key="1">
    <source>
        <dbReference type="ARBA" id="ARBA00022679"/>
    </source>
</evidence>
<comment type="caution">
    <text evidence="5">The sequence shown here is derived from an EMBL/GenBank/DDBJ whole genome shotgun (WGS) entry which is preliminary data.</text>
</comment>
<keyword evidence="1" id="KW-0808">Transferase</keyword>
<dbReference type="InterPro" id="IPR036890">
    <property type="entry name" value="HATPase_C_sf"/>
</dbReference>
<evidence type="ECO:0000256" key="4">
    <source>
        <dbReference type="SAM" id="Phobius"/>
    </source>
</evidence>
<keyword evidence="4" id="KW-0812">Transmembrane</keyword>